<dbReference type="GO" id="GO:0051259">
    <property type="term" value="P:protein complex oligomerization"/>
    <property type="evidence" value="ECO:0007669"/>
    <property type="project" value="InterPro"/>
</dbReference>
<evidence type="ECO:0000313" key="2">
    <source>
        <dbReference type="EMBL" id="SDO44284.1"/>
    </source>
</evidence>
<evidence type="ECO:0000313" key="3">
    <source>
        <dbReference type="Proteomes" id="UP000199075"/>
    </source>
</evidence>
<dbReference type="PANTHER" id="PTHR34227:SF11">
    <property type="entry name" value="CHAPERONE PROTEIN TORD"/>
    <property type="match status" value="1"/>
</dbReference>
<name>A0A1H0JKZ1_9GAMM</name>
<reference evidence="3" key="1">
    <citation type="submission" date="2016-10" db="EMBL/GenBank/DDBJ databases">
        <authorList>
            <person name="Varghese N."/>
            <person name="Submissions S."/>
        </authorList>
    </citation>
    <scope>NUCLEOTIDE SEQUENCE [LARGE SCALE GENOMIC DNA]</scope>
    <source>
        <strain evidence="3">CGMCC 1.6444</strain>
    </source>
</reference>
<keyword evidence="3" id="KW-1185">Reference proteome</keyword>
<dbReference type="Pfam" id="PF02613">
    <property type="entry name" value="Nitrate_red_del"/>
    <property type="match status" value="1"/>
</dbReference>
<dbReference type="PANTHER" id="PTHR34227">
    <property type="entry name" value="CHAPERONE PROTEIN YCDY"/>
    <property type="match status" value="1"/>
</dbReference>
<dbReference type="NCBIfam" id="NF003442">
    <property type="entry name" value="PRK04976.1"/>
    <property type="match status" value="1"/>
</dbReference>
<dbReference type="InterPro" id="IPR036386">
    <property type="entry name" value="HscB_C_sf"/>
</dbReference>
<organism evidence="2 3">
    <name type="scientific">Halomonas shengliensis</name>
    <dbReference type="NCBI Taxonomy" id="419597"/>
    <lineage>
        <taxon>Bacteria</taxon>
        <taxon>Pseudomonadati</taxon>
        <taxon>Pseudomonadota</taxon>
        <taxon>Gammaproteobacteria</taxon>
        <taxon>Oceanospirillales</taxon>
        <taxon>Halomonadaceae</taxon>
        <taxon>Halomonas</taxon>
    </lineage>
</organism>
<dbReference type="STRING" id="419597.SAMN04487957_106151"/>
<dbReference type="AlphaFoldDB" id="A0A1H0JKZ1"/>
<dbReference type="SUPFAM" id="SSF89155">
    <property type="entry name" value="TorD-like"/>
    <property type="match status" value="1"/>
</dbReference>
<dbReference type="InterPro" id="IPR050289">
    <property type="entry name" value="TorD/DmsD_chaperones"/>
</dbReference>
<dbReference type="Gene3D" id="1.20.120.1820">
    <property type="match status" value="1"/>
</dbReference>
<dbReference type="RefSeq" id="WP_089679185.1">
    <property type="nucleotide sequence ID" value="NZ_FNIV01000006.1"/>
</dbReference>
<dbReference type="EMBL" id="FNIV01000006">
    <property type="protein sequence ID" value="SDO44284.1"/>
    <property type="molecule type" value="Genomic_DNA"/>
</dbReference>
<proteinExistence type="predicted"/>
<dbReference type="InterPro" id="IPR036411">
    <property type="entry name" value="TorD-like_sf"/>
</dbReference>
<dbReference type="InterPro" id="IPR020945">
    <property type="entry name" value="DMSO/NO3_reduct_chaperone"/>
</dbReference>
<accession>A0A1H0JKZ1</accession>
<dbReference type="OrthoDB" id="7849731at2"/>
<dbReference type="Proteomes" id="UP000199075">
    <property type="component" value="Unassembled WGS sequence"/>
</dbReference>
<dbReference type="Gene3D" id="1.20.1280.20">
    <property type="entry name" value="HscB, C-terminal domain"/>
    <property type="match status" value="1"/>
</dbReference>
<sequence length="230" mass="24984">MRESLASSAAADSQTGGGAPLDGASEGLLCRWLSTLLGAELDEPTLARYRQGEAAPLLGYLCEAHGLDEQAGRIEAALSRLVMFTTPRLELAADFAELFLADARSGAPPYASLYLDERQGFLGAPAERMEARLAEAGFAVKREVGEPADHLAVMLDYLGHRLERLAETEGAEALALRRELATFLEHELCSWLPRLVARSAEVRTASDLYPALLALTEAYCRRLAERLRLA</sequence>
<gene>
    <name evidence="2" type="ORF">SAMN04487957_106151</name>
</gene>
<keyword evidence="1" id="KW-0143">Chaperone</keyword>
<protein>
    <submittedName>
        <fullName evidence="2">TorA specific chaperone</fullName>
    </submittedName>
</protein>
<evidence type="ECO:0000256" key="1">
    <source>
        <dbReference type="ARBA" id="ARBA00023186"/>
    </source>
</evidence>